<proteinExistence type="predicted"/>
<dbReference type="GO" id="GO:0005886">
    <property type="term" value="C:plasma membrane"/>
    <property type="evidence" value="ECO:0007669"/>
    <property type="project" value="TreeGrafter"/>
</dbReference>
<evidence type="ECO:0000256" key="1">
    <source>
        <dbReference type="SAM" id="MobiDB-lite"/>
    </source>
</evidence>
<evidence type="ECO:0000259" key="2">
    <source>
        <dbReference type="Pfam" id="PF00905"/>
    </source>
</evidence>
<dbReference type="Proteomes" id="UP000638353">
    <property type="component" value="Unassembled WGS sequence"/>
</dbReference>
<organism evidence="4 5">
    <name type="scientific">Streptomyces finlayi</name>
    <dbReference type="NCBI Taxonomy" id="67296"/>
    <lineage>
        <taxon>Bacteria</taxon>
        <taxon>Bacillati</taxon>
        <taxon>Actinomycetota</taxon>
        <taxon>Actinomycetes</taxon>
        <taxon>Kitasatosporales</taxon>
        <taxon>Streptomycetaceae</taxon>
        <taxon>Streptomyces</taxon>
    </lineage>
</organism>
<dbReference type="GO" id="GO:0046677">
    <property type="term" value="P:response to antibiotic"/>
    <property type="evidence" value="ECO:0007669"/>
    <property type="project" value="InterPro"/>
</dbReference>
<name>A0A918WW48_9ACTN</name>
<dbReference type="AlphaFoldDB" id="A0A918WW48"/>
<dbReference type="EMBL" id="BMVC01000004">
    <property type="protein sequence ID" value="GHC89243.1"/>
    <property type="molecule type" value="Genomic_DNA"/>
</dbReference>
<dbReference type="GO" id="GO:0071972">
    <property type="term" value="F:peptidoglycan L,D-transpeptidase activity"/>
    <property type="evidence" value="ECO:0007669"/>
    <property type="project" value="TreeGrafter"/>
</dbReference>
<evidence type="ECO:0000313" key="4">
    <source>
        <dbReference type="EMBL" id="GHC89243.1"/>
    </source>
</evidence>
<accession>A0A918WW48</accession>
<dbReference type="RefSeq" id="WP_189823393.1">
    <property type="nucleotide sequence ID" value="NZ_BMVC01000004.1"/>
</dbReference>
<dbReference type="PANTHER" id="PTHR30627">
    <property type="entry name" value="PEPTIDOGLYCAN D,D-TRANSPEPTIDASE"/>
    <property type="match status" value="1"/>
</dbReference>
<dbReference type="InterPro" id="IPR012338">
    <property type="entry name" value="Beta-lactam/transpept-like"/>
</dbReference>
<comment type="caution">
    <text evidence="4">The sequence shown here is derived from an EMBL/GenBank/DDBJ whole genome shotgun (WGS) entry which is preliminary data.</text>
</comment>
<gene>
    <name evidence="4" type="ORF">GCM10010334_22130</name>
</gene>
<reference evidence="4" key="1">
    <citation type="journal article" date="2014" name="Int. J. Syst. Evol. Microbiol.">
        <title>Complete genome sequence of Corynebacterium casei LMG S-19264T (=DSM 44701T), isolated from a smear-ripened cheese.</title>
        <authorList>
            <consortium name="US DOE Joint Genome Institute (JGI-PGF)"/>
            <person name="Walter F."/>
            <person name="Albersmeier A."/>
            <person name="Kalinowski J."/>
            <person name="Ruckert C."/>
        </authorList>
    </citation>
    <scope>NUCLEOTIDE SEQUENCE</scope>
    <source>
        <strain evidence="4">JCM 4637</strain>
    </source>
</reference>
<dbReference type="InterPro" id="IPR050515">
    <property type="entry name" value="Beta-lactam/transpept"/>
</dbReference>
<dbReference type="Pfam" id="PF00905">
    <property type="entry name" value="Transpeptidase"/>
    <property type="match status" value="1"/>
</dbReference>
<dbReference type="Pfam" id="PF05223">
    <property type="entry name" value="MecA_N"/>
    <property type="match status" value="1"/>
</dbReference>
<dbReference type="InterPro" id="IPR001460">
    <property type="entry name" value="PCN-bd_Tpept"/>
</dbReference>
<evidence type="ECO:0000313" key="5">
    <source>
        <dbReference type="Proteomes" id="UP000638353"/>
    </source>
</evidence>
<dbReference type="GO" id="GO:0071555">
    <property type="term" value="P:cell wall organization"/>
    <property type="evidence" value="ECO:0007669"/>
    <property type="project" value="TreeGrafter"/>
</dbReference>
<dbReference type="SUPFAM" id="SSF56601">
    <property type="entry name" value="beta-lactamase/transpeptidase-like"/>
    <property type="match status" value="1"/>
</dbReference>
<protein>
    <submittedName>
        <fullName evidence="4">Penicillin-binding protein</fullName>
    </submittedName>
</protein>
<sequence>MSDTTHAARRRRPYLLFLLVLVLVAGAGTAAWRLLRGGEEKDARAVAVDAFLDAWASGDAQAAGRATSDPAKAAARLGALAKDLPGTRFELRRGEHIGAADGGRYAFRVTLHLKGGERFSYDSAAPLTKTGDDWRVTWSPAVVHPRLTDGSKLAATSESRRAEILAADGTPLGGLAPALVGAPGKSGLNYRYEKQLAGRPATGVAIVGTSTGRTLATLHTSKGAGGTPVRTTLDIPVQKAAEAALRGLSKNAALVAVRPSTGEIVAAADNPPTGTNRALRGQYPPGSDFKVVTAAALIGGGMGTSTPTPCPKYETVNGQRFENQDLFQLPTGATFADDFAHSCNTGIIALRDRLTPRSLTDTAKAFGIGQSWDVGAVTYDGSVPVTTSANDQAAAMIGQGRVQASPLVMASVAATVKDGTFRQPVLVPDAVKRRAKAPTELEPAVASQLRTLMRAVVTEGSGKALRGMPGEPGAKTGTAEYGDESPPRTHAWFIGYRGDLAFAVLIEDGGSGGKDAGPVAAAFLKGQR</sequence>
<reference evidence="4" key="2">
    <citation type="submission" date="2020-09" db="EMBL/GenBank/DDBJ databases">
        <authorList>
            <person name="Sun Q."/>
            <person name="Ohkuma M."/>
        </authorList>
    </citation>
    <scope>NUCLEOTIDE SEQUENCE</scope>
    <source>
        <strain evidence="4">JCM 4637</strain>
    </source>
</reference>
<feature type="region of interest" description="Disordered" evidence="1">
    <location>
        <begin position="461"/>
        <end position="485"/>
    </location>
</feature>
<feature type="domain" description="NTF2-like N-terminal transpeptidase" evidence="3">
    <location>
        <begin position="47"/>
        <end position="150"/>
    </location>
</feature>
<dbReference type="InterPro" id="IPR007887">
    <property type="entry name" value="MecA_N"/>
</dbReference>
<dbReference type="PANTHER" id="PTHR30627:SF24">
    <property type="entry name" value="PENICILLIN-BINDING PROTEIN 4B"/>
    <property type="match status" value="1"/>
</dbReference>
<dbReference type="Gene3D" id="3.40.710.10">
    <property type="entry name" value="DD-peptidase/beta-lactamase superfamily"/>
    <property type="match status" value="1"/>
</dbReference>
<evidence type="ECO:0000259" key="3">
    <source>
        <dbReference type="Pfam" id="PF05223"/>
    </source>
</evidence>
<dbReference type="GO" id="GO:0008658">
    <property type="term" value="F:penicillin binding"/>
    <property type="evidence" value="ECO:0007669"/>
    <property type="project" value="InterPro"/>
</dbReference>
<feature type="domain" description="Penicillin-binding protein transpeptidase" evidence="2">
    <location>
        <begin position="253"/>
        <end position="524"/>
    </location>
</feature>